<evidence type="ECO:0000256" key="6">
    <source>
        <dbReference type="RuleBase" id="RU363041"/>
    </source>
</evidence>
<feature type="transmembrane region" description="Helical" evidence="6">
    <location>
        <begin position="234"/>
        <end position="252"/>
    </location>
</feature>
<evidence type="ECO:0000313" key="8">
    <source>
        <dbReference type="Proteomes" id="UP001354931"/>
    </source>
</evidence>
<dbReference type="InterPro" id="IPR002781">
    <property type="entry name" value="TM_pro_TauE-like"/>
</dbReference>
<dbReference type="Pfam" id="PF01925">
    <property type="entry name" value="TauE"/>
    <property type="match status" value="1"/>
</dbReference>
<evidence type="ECO:0000256" key="3">
    <source>
        <dbReference type="ARBA" id="ARBA00022692"/>
    </source>
</evidence>
<keyword evidence="6" id="KW-1003">Cell membrane</keyword>
<comment type="similarity">
    <text evidence="2 6">Belongs to the 4-toluene sulfonate uptake permease (TSUP) (TC 2.A.102) family.</text>
</comment>
<protein>
    <recommendedName>
        <fullName evidence="6">Probable membrane transporter protein</fullName>
    </recommendedName>
</protein>
<dbReference type="PANTHER" id="PTHR43701">
    <property type="entry name" value="MEMBRANE TRANSPORTER PROTEIN MJ0441-RELATED"/>
    <property type="match status" value="1"/>
</dbReference>
<gene>
    <name evidence="7" type="ORF">OKJ99_16210</name>
</gene>
<dbReference type="InterPro" id="IPR051598">
    <property type="entry name" value="TSUP/Inactive_protease-like"/>
</dbReference>
<dbReference type="Proteomes" id="UP001354931">
    <property type="component" value="Unassembled WGS sequence"/>
</dbReference>
<keyword evidence="5 6" id="KW-0472">Membrane</keyword>
<feature type="transmembrane region" description="Helical" evidence="6">
    <location>
        <begin position="208"/>
        <end position="228"/>
    </location>
</feature>
<evidence type="ECO:0000256" key="5">
    <source>
        <dbReference type="ARBA" id="ARBA00023136"/>
    </source>
</evidence>
<organism evidence="7 8">
    <name type="scientific">Streptomyces endophyticus</name>
    <dbReference type="NCBI Taxonomy" id="714166"/>
    <lineage>
        <taxon>Bacteria</taxon>
        <taxon>Bacillati</taxon>
        <taxon>Actinomycetota</taxon>
        <taxon>Actinomycetes</taxon>
        <taxon>Kitasatosporales</taxon>
        <taxon>Streptomycetaceae</taxon>
        <taxon>Streptomyces</taxon>
    </lineage>
</organism>
<feature type="transmembrane region" description="Helical" evidence="6">
    <location>
        <begin position="79"/>
        <end position="97"/>
    </location>
</feature>
<feature type="transmembrane region" description="Helical" evidence="6">
    <location>
        <begin position="45"/>
        <end position="67"/>
    </location>
</feature>
<feature type="transmembrane region" description="Helical" evidence="6">
    <location>
        <begin position="144"/>
        <end position="164"/>
    </location>
</feature>
<evidence type="ECO:0000256" key="2">
    <source>
        <dbReference type="ARBA" id="ARBA00009142"/>
    </source>
</evidence>
<accession>A0ABU6F4W1</accession>
<keyword evidence="3 6" id="KW-0812">Transmembrane</keyword>
<evidence type="ECO:0000256" key="1">
    <source>
        <dbReference type="ARBA" id="ARBA00004141"/>
    </source>
</evidence>
<evidence type="ECO:0000256" key="4">
    <source>
        <dbReference type="ARBA" id="ARBA00022989"/>
    </source>
</evidence>
<dbReference type="PANTHER" id="PTHR43701:SF2">
    <property type="entry name" value="MEMBRANE TRANSPORTER PROTEIN YJNA-RELATED"/>
    <property type="match status" value="1"/>
</dbReference>
<name>A0ABU6F4W1_9ACTN</name>
<comment type="caution">
    <text evidence="7">The sequence shown here is derived from an EMBL/GenBank/DDBJ whole genome shotgun (WGS) entry which is preliminary data.</text>
</comment>
<comment type="subcellular location">
    <subcellularLocation>
        <location evidence="6">Cell membrane</location>
        <topology evidence="6">Multi-pass membrane protein</topology>
    </subcellularLocation>
    <subcellularLocation>
        <location evidence="1">Membrane</location>
        <topology evidence="1">Multi-pass membrane protein</topology>
    </subcellularLocation>
</comment>
<keyword evidence="4 6" id="KW-1133">Transmembrane helix</keyword>
<sequence length="253" mass="25336">MNLDTTHLVLLAVAGLLGGIGITAIGPGGVLPTIGLFLFSGLTPAGVAGTAIVTHVATGLLGTAAYARSGQLRDPGTRRCAAALAGVALVGAPLGVLCNTLVAGRGFGILLACAVVVTGILVWVRDRRAPDGAERAHIPLGRTVLIGFVVAVVAGLFGLGGPMLSVPLLVVAGLPVLSSLAAAQAQSIVIASVGTVAYVLHGSVDWRLAALVGIPELAGVLIGWRIAHALPARRLKYAMVAFLLASAPFLALH</sequence>
<feature type="transmembrane region" description="Helical" evidence="6">
    <location>
        <begin position="103"/>
        <end position="124"/>
    </location>
</feature>
<dbReference type="RefSeq" id="WP_326016921.1">
    <property type="nucleotide sequence ID" value="NZ_JAOZYC010000108.1"/>
</dbReference>
<dbReference type="EMBL" id="JAOZYC010000108">
    <property type="protein sequence ID" value="MEB8339036.1"/>
    <property type="molecule type" value="Genomic_DNA"/>
</dbReference>
<feature type="transmembrane region" description="Helical" evidence="6">
    <location>
        <begin position="7"/>
        <end position="25"/>
    </location>
</feature>
<reference evidence="7 8" key="1">
    <citation type="submission" date="2022-10" db="EMBL/GenBank/DDBJ databases">
        <authorList>
            <person name="Xie J."/>
            <person name="Shen N."/>
        </authorList>
    </citation>
    <scope>NUCLEOTIDE SEQUENCE [LARGE SCALE GENOMIC DNA]</scope>
    <source>
        <strain evidence="7 8">YIM65594</strain>
    </source>
</reference>
<keyword evidence="8" id="KW-1185">Reference proteome</keyword>
<proteinExistence type="inferred from homology"/>
<evidence type="ECO:0000313" key="7">
    <source>
        <dbReference type="EMBL" id="MEB8339036.1"/>
    </source>
</evidence>